<dbReference type="Pfam" id="PF02515">
    <property type="entry name" value="CoA_transf_3"/>
    <property type="match status" value="1"/>
</dbReference>
<dbReference type="SUPFAM" id="SSF89796">
    <property type="entry name" value="CoA-transferase family III (CaiB/BaiF)"/>
    <property type="match status" value="1"/>
</dbReference>
<reference evidence="2 3" key="3">
    <citation type="journal article" date="2011" name="Nat. Chem. Biol.">
        <title>Reveromycin A biosynthesis uses RevG and RevJ for stereospecific spiroacetal formation.</title>
        <authorList>
            <person name="Takahashi S."/>
            <person name="Toyoda A."/>
            <person name="Sekiyama Y."/>
            <person name="Takagi H."/>
            <person name="Nogawa T."/>
            <person name="Uramoto M."/>
            <person name="Suzuki R."/>
            <person name="Koshino H."/>
            <person name="Kumano T."/>
            <person name="Panthee S."/>
            <person name="Dairi T."/>
            <person name="Ishikawa J."/>
            <person name="Ikeda H."/>
            <person name="Sakaki Y."/>
            <person name="Osada H."/>
        </authorList>
    </citation>
    <scope>NUCLEOTIDE SEQUENCE [LARGE SCALE GENOMIC DNA]</scope>
    <source>
        <strain evidence="2 3">SN-593</strain>
    </source>
</reference>
<protein>
    <submittedName>
        <fullName evidence="2">Putative Formyl-CoA transferase</fullName>
    </submittedName>
</protein>
<dbReference type="PANTHER" id="PTHR48207">
    <property type="entry name" value="SUCCINATE--HYDROXYMETHYLGLUTARATE COA-TRANSFERASE"/>
    <property type="match status" value="1"/>
</dbReference>
<dbReference type="InterPro" id="IPR003673">
    <property type="entry name" value="CoA-Trfase_fam_III"/>
</dbReference>
<dbReference type="InterPro" id="IPR050483">
    <property type="entry name" value="CoA-transferase_III_domain"/>
</dbReference>
<name>A0A7U3UZC1_9ACTN</name>
<dbReference type="AlphaFoldDB" id="A0A7U3UZC1"/>
<dbReference type="Gene3D" id="3.40.50.10540">
    <property type="entry name" value="Crotonobetainyl-coa:carnitine coa-transferase, domain 1"/>
    <property type="match status" value="1"/>
</dbReference>
<dbReference type="Proteomes" id="UP000595703">
    <property type="component" value="Chromosome"/>
</dbReference>
<evidence type="ECO:0000313" key="2">
    <source>
        <dbReference type="EMBL" id="BBB01359.1"/>
    </source>
</evidence>
<reference evidence="2 3" key="2">
    <citation type="journal article" date="2011" name="J. Antibiot.">
        <title>Furaquinocins I and J: novel polyketide isoprenoid hybrid compounds from Streptomyces reveromyceticus SN-593.</title>
        <authorList>
            <person name="Panthee S."/>
            <person name="Takahashi S."/>
            <person name="Takagi H."/>
            <person name="Nogawa T."/>
            <person name="Oowada E."/>
            <person name="Uramoto M."/>
            <person name="Osada H."/>
        </authorList>
    </citation>
    <scope>NUCLEOTIDE SEQUENCE [LARGE SCALE GENOMIC DNA]</scope>
    <source>
        <strain evidence="2 3">SN-593</strain>
    </source>
</reference>
<organism evidence="2 3">
    <name type="scientific">Actinacidiphila reveromycinica</name>
    <dbReference type="NCBI Taxonomy" id="659352"/>
    <lineage>
        <taxon>Bacteria</taxon>
        <taxon>Bacillati</taxon>
        <taxon>Actinomycetota</taxon>
        <taxon>Actinomycetes</taxon>
        <taxon>Kitasatosporales</taxon>
        <taxon>Streptomycetaceae</taxon>
        <taxon>Actinacidiphila</taxon>
    </lineage>
</organism>
<gene>
    <name evidence="2" type="ORF">RVR_8730</name>
</gene>
<dbReference type="PANTHER" id="PTHR48207:SF3">
    <property type="entry name" value="SUCCINATE--HYDROXYMETHYLGLUTARATE COA-TRANSFERASE"/>
    <property type="match status" value="1"/>
</dbReference>
<dbReference type="KEGG" id="arev:RVR_8730"/>
<evidence type="ECO:0000313" key="3">
    <source>
        <dbReference type="Proteomes" id="UP000595703"/>
    </source>
</evidence>
<reference evidence="2 3" key="4">
    <citation type="journal article" date="2020" name="Sci. Rep.">
        <title>beta-carboline chemical signals induce reveromycin production through a LuxR family regulator in Streptomyces sp. SN-593.</title>
        <authorList>
            <person name="Panthee S."/>
            <person name="Kito N."/>
            <person name="Hayashi T."/>
            <person name="Shimizu T."/>
            <person name="Ishikawa J."/>
            <person name="Hamamoto H."/>
            <person name="Osada H."/>
            <person name="Takahashi S."/>
        </authorList>
    </citation>
    <scope>NUCLEOTIDE SEQUENCE [LARGE SCALE GENOMIC DNA]</scope>
    <source>
        <strain evidence="2 3">SN-593</strain>
    </source>
</reference>
<accession>A0A7U3UZC1</accession>
<dbReference type="InterPro" id="IPR044855">
    <property type="entry name" value="CoA-Trfase_III_dom3_sf"/>
</dbReference>
<sequence length="414" mass="45629">METPVTDLPTDAAAAPPLKQLRVIDASSLVAGPYCAKLFADFGAEVVKVEPPRGDEARRREPFLDDRPGPETSGTFLYLNLNKRGVTIDLERAEGRELFRRLLADADILIEDRSPAENERLGLDYASLREINPDLIVTSITPFGQTGPYRDYKAYPLNTFHSSGQGYLLPMNSADRSREPVKGASFIGECDAGLTAAIATLGALLWRDAGGSGQHIDVSKQHALMHLEKSQLRRYVDDGASPNRTGMGRLLETLVKGKDGQYVVIILSSEIQWRGLFEAMGRPTWGAEPPFNTQAGRSENYPELRERLQRWADDHTADEIFHMVQGQRSACAPVNPAESFVNSPQIEDRGFLHEVDHPVAGTLRYPGRPFQFSNVAWKPQRPAPLLGQHNAAVLGDELGLTPQELVKLTEAGVI</sequence>
<keyword evidence="1 2" id="KW-0808">Transferase</keyword>
<reference evidence="2 3" key="1">
    <citation type="journal article" date="2010" name="J. Bacteriol.">
        <title>Biochemical characterization of a novel indole prenyltransferase from Streptomyces sp. SN-593.</title>
        <authorList>
            <person name="Takahashi S."/>
            <person name="Takagi H."/>
            <person name="Toyoda A."/>
            <person name="Uramoto M."/>
            <person name="Nogawa T."/>
            <person name="Ueki M."/>
            <person name="Sakaki Y."/>
            <person name="Osada H."/>
        </authorList>
    </citation>
    <scope>NUCLEOTIDE SEQUENCE [LARGE SCALE GENOMIC DNA]</scope>
    <source>
        <strain evidence="2 3">SN-593</strain>
    </source>
</reference>
<evidence type="ECO:0000256" key="1">
    <source>
        <dbReference type="ARBA" id="ARBA00022679"/>
    </source>
</evidence>
<dbReference type="EMBL" id="AP018365">
    <property type="protein sequence ID" value="BBB01359.1"/>
    <property type="molecule type" value="Genomic_DNA"/>
</dbReference>
<proteinExistence type="predicted"/>
<dbReference type="GO" id="GO:0008410">
    <property type="term" value="F:CoA-transferase activity"/>
    <property type="evidence" value="ECO:0007669"/>
    <property type="project" value="TreeGrafter"/>
</dbReference>
<keyword evidence="3" id="KW-1185">Reference proteome</keyword>
<dbReference type="Gene3D" id="3.30.1540.10">
    <property type="entry name" value="formyl-coa transferase, domain 3"/>
    <property type="match status" value="1"/>
</dbReference>
<dbReference type="InterPro" id="IPR023606">
    <property type="entry name" value="CoA-Trfase_III_dom_1_sf"/>
</dbReference>